<evidence type="ECO:0000313" key="3">
    <source>
        <dbReference type="Ensembl" id="ENSEBUP00000006859.1"/>
    </source>
</evidence>
<evidence type="ECO:0000313" key="4">
    <source>
        <dbReference type="Proteomes" id="UP000694388"/>
    </source>
</evidence>
<dbReference type="GeneTree" id="ENSGT00390000009109"/>
<dbReference type="GO" id="GO:0009653">
    <property type="term" value="P:anatomical structure morphogenesis"/>
    <property type="evidence" value="ECO:0007669"/>
    <property type="project" value="TreeGrafter"/>
</dbReference>
<feature type="domain" description="BTB" evidence="2">
    <location>
        <begin position="508"/>
        <end position="569"/>
    </location>
</feature>
<reference evidence="3" key="2">
    <citation type="submission" date="2025-09" db="UniProtKB">
        <authorList>
            <consortium name="Ensembl"/>
        </authorList>
    </citation>
    <scope>IDENTIFICATION</scope>
</reference>
<dbReference type="InterPro" id="IPR011333">
    <property type="entry name" value="SKP1/BTB/POZ_sf"/>
</dbReference>
<dbReference type="SMART" id="SM00225">
    <property type="entry name" value="BTB"/>
    <property type="match status" value="1"/>
</dbReference>
<name>A0A8C4NLX4_EPTBU</name>
<dbReference type="Ensembl" id="ENSEBUT00000007323.1">
    <property type="protein sequence ID" value="ENSEBUP00000006859.1"/>
    <property type="gene ID" value="ENSEBUG00000004513.1"/>
</dbReference>
<dbReference type="SUPFAM" id="SSF54695">
    <property type="entry name" value="POZ domain"/>
    <property type="match status" value="1"/>
</dbReference>
<dbReference type="GO" id="GO:0005829">
    <property type="term" value="C:cytosol"/>
    <property type="evidence" value="ECO:0007669"/>
    <property type="project" value="TreeGrafter"/>
</dbReference>
<proteinExistence type="predicted"/>
<dbReference type="PANTHER" id="PTHR23312:SF8">
    <property type="entry name" value="ARMADILLO REPEAT-CONTAINING PROTEIN 5"/>
    <property type="match status" value="1"/>
</dbReference>
<feature type="region of interest" description="Disordered" evidence="1">
    <location>
        <begin position="307"/>
        <end position="331"/>
    </location>
</feature>
<dbReference type="Proteomes" id="UP000694388">
    <property type="component" value="Unplaced"/>
</dbReference>
<protein>
    <recommendedName>
        <fullName evidence="2">BTB domain-containing protein</fullName>
    </recommendedName>
</protein>
<dbReference type="PANTHER" id="PTHR23312">
    <property type="entry name" value="ARMC5 ARMADILLO REPEAT-CONTAINING -RELATED"/>
    <property type="match status" value="1"/>
</dbReference>
<dbReference type="Gene3D" id="3.30.710.10">
    <property type="entry name" value="Potassium Channel Kv1.1, Chain A"/>
    <property type="match status" value="1"/>
</dbReference>
<organism evidence="3 4">
    <name type="scientific">Eptatretus burgeri</name>
    <name type="common">Inshore hagfish</name>
    <dbReference type="NCBI Taxonomy" id="7764"/>
    <lineage>
        <taxon>Eukaryota</taxon>
        <taxon>Metazoa</taxon>
        <taxon>Chordata</taxon>
        <taxon>Craniata</taxon>
        <taxon>Vertebrata</taxon>
        <taxon>Cyclostomata</taxon>
        <taxon>Myxini</taxon>
        <taxon>Myxiniformes</taxon>
        <taxon>Myxinidae</taxon>
        <taxon>Eptatretinae</taxon>
        <taxon>Eptatretus</taxon>
    </lineage>
</organism>
<evidence type="ECO:0000259" key="2">
    <source>
        <dbReference type="PROSITE" id="PS50097"/>
    </source>
</evidence>
<dbReference type="InterPro" id="IPR000210">
    <property type="entry name" value="BTB/POZ_dom"/>
</dbReference>
<dbReference type="AlphaFoldDB" id="A0A8C4NLX4"/>
<accession>A0A8C4NLX4</accession>
<sequence>MEDERFSASFDFPSEHTQRGEMEPSAESSSFLSMRSWLLNEGVIMSPGDVSPQWSLEMSGADVDFGEVQNRPDQQTVMVLPPSSEFNSPSDCGNFGIRYPKSSRNTSCANHCKLVHIDATASPALRRKRTLADQASSIGTPKIDPGGRHEELIEVVHTTQSKVGLAHCKDVLHSPPGGSPVAPPEPRGLISQGTSEQICAQSLSAPDKGPLRFDSAILWLLSRFSYALQPTGLVSELMIRTLLDYITVAQQPSARAGRILHRLTCNPNCLEVFVRSRGPALLHMRLIHGVFPEALLRGTFESHSHECRQRNVARHRQDSHRSNGDEQPKVECDLDENSTLSTSSHQKLGSQLLRNLRVQAVSDFGVGTLAHMLLAARSDDRVACALALPYMYRNEPLRRKMLVEYSGLRFLLHTMLQCTDASYMPMAVDALSCLSDVQTRNLTADSPGRKYFMEEATTVPEHAAVFRGDTLQEPHCAYRSIQEHLNCLQCGSNIFTDCQCVLSSAEGSDVVYFRLDSGKLVRAHRSTVAGSSEVFAAMLQGHFAEACLNEIPVCDVTDSAFLLLMHHLHGCNLCTCPILCANCTIHTSGPFDDDPEPADELKDEVETIETTLNNSTQHFAIGKPFPNELSQLMALANRFLLGSLKSELTSLMQSQLSWHYLSQVFAFAHLHGFEDLCLSCLRYLCTAPLSLFQRTLCLQHIMQSGVDVEKMEDILHSVLLLYT</sequence>
<evidence type="ECO:0000256" key="1">
    <source>
        <dbReference type="SAM" id="MobiDB-lite"/>
    </source>
</evidence>
<feature type="region of interest" description="Disordered" evidence="1">
    <location>
        <begin position="1"/>
        <end position="27"/>
    </location>
</feature>
<keyword evidence="4" id="KW-1185">Reference proteome</keyword>
<dbReference type="PROSITE" id="PS50097">
    <property type="entry name" value="BTB"/>
    <property type="match status" value="1"/>
</dbReference>
<feature type="compositionally biased region" description="Basic and acidic residues" evidence="1">
    <location>
        <begin position="13"/>
        <end position="22"/>
    </location>
</feature>
<dbReference type="Pfam" id="PF00651">
    <property type="entry name" value="BTB"/>
    <property type="match status" value="1"/>
</dbReference>
<reference evidence="3" key="1">
    <citation type="submission" date="2025-08" db="UniProtKB">
        <authorList>
            <consortium name="Ensembl"/>
        </authorList>
    </citation>
    <scope>IDENTIFICATION</scope>
</reference>